<organism evidence="7 8">
    <name type="scientific">Balneatrix alpica</name>
    <dbReference type="NCBI Taxonomy" id="75684"/>
    <lineage>
        <taxon>Bacteria</taxon>
        <taxon>Pseudomonadati</taxon>
        <taxon>Pseudomonadota</taxon>
        <taxon>Gammaproteobacteria</taxon>
        <taxon>Oceanospirillales</taxon>
        <taxon>Balneatrichaceae</taxon>
        <taxon>Balneatrix</taxon>
    </lineage>
</organism>
<dbReference type="EMBL" id="JBHLZN010000006">
    <property type="protein sequence ID" value="MFB9887886.1"/>
    <property type="molecule type" value="Genomic_DNA"/>
</dbReference>
<gene>
    <name evidence="7" type="ORF">ACFFLH_15840</name>
</gene>
<evidence type="ECO:0000313" key="8">
    <source>
        <dbReference type="Proteomes" id="UP001589628"/>
    </source>
</evidence>
<evidence type="ECO:0000256" key="6">
    <source>
        <dbReference type="SAM" id="SignalP"/>
    </source>
</evidence>
<proteinExistence type="inferred from homology"/>
<feature type="chain" id="PRO_5046319370" evidence="6">
    <location>
        <begin position="25"/>
        <end position="254"/>
    </location>
</feature>
<keyword evidence="4" id="KW-0472">Membrane</keyword>
<dbReference type="InterPro" id="IPR010583">
    <property type="entry name" value="MipA"/>
</dbReference>
<dbReference type="PANTHER" id="PTHR38776">
    <property type="entry name" value="MLTA-INTERACTING PROTEIN-RELATED"/>
    <property type="match status" value="1"/>
</dbReference>
<evidence type="ECO:0000256" key="5">
    <source>
        <dbReference type="ARBA" id="ARBA00023237"/>
    </source>
</evidence>
<dbReference type="PANTHER" id="PTHR38776:SF1">
    <property type="entry name" value="MLTA-INTERACTING PROTEIN-RELATED"/>
    <property type="match status" value="1"/>
</dbReference>
<dbReference type="Proteomes" id="UP001589628">
    <property type="component" value="Unassembled WGS sequence"/>
</dbReference>
<dbReference type="Pfam" id="PF06629">
    <property type="entry name" value="MipA"/>
    <property type="match status" value="1"/>
</dbReference>
<comment type="similarity">
    <text evidence="2">Belongs to the MipA/OmpV family.</text>
</comment>
<evidence type="ECO:0000256" key="3">
    <source>
        <dbReference type="ARBA" id="ARBA00022729"/>
    </source>
</evidence>
<dbReference type="RefSeq" id="WP_051527579.1">
    <property type="nucleotide sequence ID" value="NZ_JBHLZN010000006.1"/>
</dbReference>
<sequence>MKKTYLSTSLLSACSLLLASTAMAEGTFSLGLGAAYEQQLYKQHKDDKKWQATPFLHYEGELFYLNPSELGVKLMQSGSEDEGFWVNAFLGGGGEGYESKDSPFLKGMNKRKGSLDLGVEVGTYGAWGVTTFSLQHDVSGAYKGFLADANYSLPIEISDSVELSPFVGMQIASKKYVDYYYGVTNKEATASRKAYTGKSAVNPYLGYELTVGISDNLSLHHGTQWTKLSKNISDSSLVERKSSVSTSVGLIYSF</sequence>
<accession>A0ABV5ZF23</accession>
<keyword evidence="3 6" id="KW-0732">Signal</keyword>
<name>A0ABV5ZF23_9GAMM</name>
<comment type="subcellular location">
    <subcellularLocation>
        <location evidence="1">Cell outer membrane</location>
    </subcellularLocation>
</comment>
<keyword evidence="5" id="KW-0998">Cell outer membrane</keyword>
<keyword evidence="8" id="KW-1185">Reference proteome</keyword>
<feature type="signal peptide" evidence="6">
    <location>
        <begin position="1"/>
        <end position="24"/>
    </location>
</feature>
<reference evidence="7 8" key="1">
    <citation type="submission" date="2024-09" db="EMBL/GenBank/DDBJ databases">
        <authorList>
            <person name="Sun Q."/>
            <person name="Mori K."/>
        </authorList>
    </citation>
    <scope>NUCLEOTIDE SEQUENCE [LARGE SCALE GENOMIC DNA]</scope>
    <source>
        <strain evidence="7 8">ATCC 51285</strain>
    </source>
</reference>
<comment type="caution">
    <text evidence="7">The sequence shown here is derived from an EMBL/GenBank/DDBJ whole genome shotgun (WGS) entry which is preliminary data.</text>
</comment>
<evidence type="ECO:0000256" key="1">
    <source>
        <dbReference type="ARBA" id="ARBA00004442"/>
    </source>
</evidence>
<protein>
    <submittedName>
        <fullName evidence="7">MipA/OmpV family protein</fullName>
    </submittedName>
</protein>
<evidence type="ECO:0000256" key="4">
    <source>
        <dbReference type="ARBA" id="ARBA00023136"/>
    </source>
</evidence>
<evidence type="ECO:0000313" key="7">
    <source>
        <dbReference type="EMBL" id="MFB9887886.1"/>
    </source>
</evidence>
<evidence type="ECO:0000256" key="2">
    <source>
        <dbReference type="ARBA" id="ARBA00005722"/>
    </source>
</evidence>